<name>A0A4Y7PLK6_9AGAM</name>
<gene>
    <name evidence="2" type="ORF">BD410DRAFT_844553</name>
</gene>
<dbReference type="VEuPathDB" id="FungiDB:BD410DRAFT_844553"/>
<accession>A0A4Y7PLK6</accession>
<evidence type="ECO:0000313" key="3">
    <source>
        <dbReference type="Proteomes" id="UP000294933"/>
    </source>
</evidence>
<dbReference type="Proteomes" id="UP000294933">
    <property type="component" value="Unassembled WGS sequence"/>
</dbReference>
<feature type="signal peptide" evidence="1">
    <location>
        <begin position="1"/>
        <end position="19"/>
    </location>
</feature>
<dbReference type="GO" id="GO:0005576">
    <property type="term" value="C:extracellular region"/>
    <property type="evidence" value="ECO:0007669"/>
    <property type="project" value="TreeGrafter"/>
</dbReference>
<dbReference type="InterPro" id="IPR021054">
    <property type="entry name" value="Cell_wall_mannoprotein_1"/>
</dbReference>
<keyword evidence="3" id="KW-1185">Reference proteome</keyword>
<dbReference type="OrthoDB" id="3485059at2759"/>
<evidence type="ECO:0000313" key="2">
    <source>
        <dbReference type="EMBL" id="TDL16277.1"/>
    </source>
</evidence>
<protein>
    <recommendedName>
        <fullName evidence="4">Hydrophobic surface binding protein</fullName>
    </recommendedName>
</protein>
<proteinExistence type="predicted"/>
<evidence type="ECO:0008006" key="4">
    <source>
        <dbReference type="Google" id="ProtNLM"/>
    </source>
</evidence>
<feature type="chain" id="PRO_5021494173" description="Hydrophobic surface binding protein" evidence="1">
    <location>
        <begin position="20"/>
        <end position="181"/>
    </location>
</feature>
<reference evidence="2 3" key="1">
    <citation type="submission" date="2018-06" db="EMBL/GenBank/DDBJ databases">
        <title>A transcriptomic atlas of mushroom development highlights an independent origin of complex multicellularity.</title>
        <authorList>
            <consortium name="DOE Joint Genome Institute"/>
            <person name="Krizsan K."/>
            <person name="Almasi E."/>
            <person name="Merenyi Z."/>
            <person name="Sahu N."/>
            <person name="Viragh M."/>
            <person name="Koszo T."/>
            <person name="Mondo S."/>
            <person name="Kiss B."/>
            <person name="Balint B."/>
            <person name="Kues U."/>
            <person name="Barry K."/>
            <person name="Hegedus J.C."/>
            <person name="Henrissat B."/>
            <person name="Johnson J."/>
            <person name="Lipzen A."/>
            <person name="Ohm R."/>
            <person name="Nagy I."/>
            <person name="Pangilinan J."/>
            <person name="Yan J."/>
            <person name="Xiong Y."/>
            <person name="Grigoriev I.V."/>
            <person name="Hibbett D.S."/>
            <person name="Nagy L.G."/>
        </authorList>
    </citation>
    <scope>NUCLEOTIDE SEQUENCE [LARGE SCALE GENOMIC DNA]</scope>
    <source>
        <strain evidence="2 3">SZMC22713</strain>
    </source>
</reference>
<dbReference type="PANTHER" id="PTHR38123:SF1">
    <property type="entry name" value="HYDROPHOBIC SURFACE BINDING PROTEIN"/>
    <property type="match status" value="1"/>
</dbReference>
<dbReference type="STRING" id="50990.A0A4Y7PLK6"/>
<dbReference type="Pfam" id="PF12296">
    <property type="entry name" value="HsbA"/>
    <property type="match status" value="1"/>
</dbReference>
<keyword evidence="1" id="KW-0732">Signal</keyword>
<evidence type="ECO:0000256" key="1">
    <source>
        <dbReference type="SAM" id="SignalP"/>
    </source>
</evidence>
<sequence>MRFQSVLVALVVAASAAIASPYVKRDGGAVLADVNAFGPAFDKFGNACAAFPSAGGTVAQANTIMGTVQVLNTAIKKATTDANRSPPYSQAESVAIVNTTRNLEGKFTDGLSKLKAKRAALVVLPGIQPLVVNGLSSLKNATIAFWAAFLPKSSSDQISSAEGTFGFYVGGYDDAIKFINN</sequence>
<dbReference type="AlphaFoldDB" id="A0A4Y7PLK6"/>
<dbReference type="PANTHER" id="PTHR38123">
    <property type="entry name" value="CELL WALL SERINE-THREONINE-RICH GALACTOMANNOPROTEIN MP1 (AFU_ORTHOLOGUE AFUA_4G03240)"/>
    <property type="match status" value="1"/>
</dbReference>
<dbReference type="EMBL" id="ML170247">
    <property type="protein sequence ID" value="TDL16277.1"/>
    <property type="molecule type" value="Genomic_DNA"/>
</dbReference>
<organism evidence="2 3">
    <name type="scientific">Rickenella mellea</name>
    <dbReference type="NCBI Taxonomy" id="50990"/>
    <lineage>
        <taxon>Eukaryota</taxon>
        <taxon>Fungi</taxon>
        <taxon>Dikarya</taxon>
        <taxon>Basidiomycota</taxon>
        <taxon>Agaricomycotina</taxon>
        <taxon>Agaricomycetes</taxon>
        <taxon>Hymenochaetales</taxon>
        <taxon>Rickenellaceae</taxon>
        <taxon>Rickenella</taxon>
    </lineage>
</organism>